<keyword evidence="1" id="KW-0472">Membrane</keyword>
<feature type="transmembrane region" description="Helical" evidence="1">
    <location>
        <begin position="49"/>
        <end position="70"/>
    </location>
</feature>
<accession>A0AAV7TCR3</accession>
<reference evidence="2" key="1">
    <citation type="journal article" date="2022" name="bioRxiv">
        <title>Sequencing and chromosome-scale assembly of the giantPleurodeles waltlgenome.</title>
        <authorList>
            <person name="Brown T."/>
            <person name="Elewa A."/>
            <person name="Iarovenko S."/>
            <person name="Subramanian E."/>
            <person name="Araus A.J."/>
            <person name="Petzold A."/>
            <person name="Susuki M."/>
            <person name="Suzuki K.-i.T."/>
            <person name="Hayashi T."/>
            <person name="Toyoda A."/>
            <person name="Oliveira C."/>
            <person name="Osipova E."/>
            <person name="Leigh N.D."/>
            <person name="Simon A."/>
            <person name="Yun M.H."/>
        </authorList>
    </citation>
    <scope>NUCLEOTIDE SEQUENCE</scope>
    <source>
        <strain evidence="2">20211129_DDA</strain>
        <tissue evidence="2">Liver</tissue>
    </source>
</reference>
<keyword evidence="1" id="KW-1133">Transmembrane helix</keyword>
<sequence>MPSILVHVRSCVPSIFMHEIHLTGTGRRREEDVTATGQRREESADRSTYRGIVMVLFVVVYVVVFMAVVVGCKCVVREGGTGGFCRFDIIGVYVIIGGIKCGSIDISSSVTGGDYSADEDIGGVGDIVGATGIGMYLR</sequence>
<comment type="caution">
    <text evidence="2">The sequence shown here is derived from an EMBL/GenBank/DDBJ whole genome shotgun (WGS) entry which is preliminary data.</text>
</comment>
<proteinExistence type="predicted"/>
<dbReference type="EMBL" id="JANPWB010000007">
    <property type="protein sequence ID" value="KAJ1174349.1"/>
    <property type="molecule type" value="Genomic_DNA"/>
</dbReference>
<dbReference type="AlphaFoldDB" id="A0AAV7TCR3"/>
<keyword evidence="1" id="KW-0812">Transmembrane</keyword>
<keyword evidence="3" id="KW-1185">Reference proteome</keyword>
<dbReference type="Proteomes" id="UP001066276">
    <property type="component" value="Chromosome 4_1"/>
</dbReference>
<organism evidence="2 3">
    <name type="scientific">Pleurodeles waltl</name>
    <name type="common">Iberian ribbed newt</name>
    <dbReference type="NCBI Taxonomy" id="8319"/>
    <lineage>
        <taxon>Eukaryota</taxon>
        <taxon>Metazoa</taxon>
        <taxon>Chordata</taxon>
        <taxon>Craniata</taxon>
        <taxon>Vertebrata</taxon>
        <taxon>Euteleostomi</taxon>
        <taxon>Amphibia</taxon>
        <taxon>Batrachia</taxon>
        <taxon>Caudata</taxon>
        <taxon>Salamandroidea</taxon>
        <taxon>Salamandridae</taxon>
        <taxon>Pleurodelinae</taxon>
        <taxon>Pleurodeles</taxon>
    </lineage>
</organism>
<evidence type="ECO:0000256" key="1">
    <source>
        <dbReference type="SAM" id="Phobius"/>
    </source>
</evidence>
<evidence type="ECO:0000313" key="3">
    <source>
        <dbReference type="Proteomes" id="UP001066276"/>
    </source>
</evidence>
<name>A0AAV7TCR3_PLEWA</name>
<evidence type="ECO:0000313" key="2">
    <source>
        <dbReference type="EMBL" id="KAJ1174349.1"/>
    </source>
</evidence>
<protein>
    <submittedName>
        <fullName evidence="2">Uncharacterized protein</fullName>
    </submittedName>
</protein>
<gene>
    <name evidence="2" type="ORF">NDU88_006171</name>
</gene>